<evidence type="ECO:0000313" key="1">
    <source>
        <dbReference type="EMBL" id="AAY59264.1"/>
    </source>
</evidence>
<dbReference type="KEGG" id="bma:BMAA0842"/>
<gene>
    <name evidence="1" type="ordered locus">BMAA0842</name>
</gene>
<reference evidence="1 2" key="1">
    <citation type="journal article" date="2004" name="Proc. Natl. Acad. Sci. U.S.A.">
        <title>Structural flexibility in the Burkholderia mallei genome.</title>
        <authorList>
            <person name="Nierman W.C."/>
            <person name="DeShazer D."/>
            <person name="Kim H.S."/>
            <person name="Tettelin H."/>
            <person name="Nelson K.E."/>
            <person name="Feldblyum T."/>
            <person name="Ulrich R.L."/>
            <person name="Ronning C.M."/>
            <person name="Brinkac L.M."/>
            <person name="Daugherty S.C."/>
            <person name="Davidsen T.D."/>
            <person name="Deboy R.T."/>
            <person name="Dimitrov G."/>
            <person name="Dodson R.J."/>
            <person name="Durkin A.S."/>
            <person name="Gwinn M.L."/>
            <person name="Haft D.H."/>
            <person name="Khouri H."/>
            <person name="Kolonay J.F."/>
            <person name="Madupu R."/>
            <person name="Mohammoud Y."/>
            <person name="Nelson W.C."/>
            <person name="Radune D."/>
            <person name="Romero C.M."/>
            <person name="Sarria S."/>
            <person name="Selengut J."/>
            <person name="Shamblin C."/>
            <person name="Sullivan S.A."/>
            <person name="White O."/>
            <person name="Yu Y."/>
            <person name="Zafar N."/>
            <person name="Zhou L."/>
            <person name="Fraser C.M."/>
        </authorList>
    </citation>
    <scope>NUCLEOTIDE SEQUENCE [LARGE SCALE GENOMIC DNA]</scope>
    <source>
        <strain evidence="1 2">ATCC 23344</strain>
    </source>
</reference>
<accession>A0A0H2XD21</accession>
<sequence length="33" mass="3772">MLNLRRFRWVAASIRSVQPEARAARHVLPVTVA</sequence>
<evidence type="ECO:0000313" key="2">
    <source>
        <dbReference type="Proteomes" id="UP000006693"/>
    </source>
</evidence>
<dbReference type="Proteomes" id="UP000006693">
    <property type="component" value="Chromosome 2"/>
</dbReference>
<protein>
    <submittedName>
        <fullName evidence="1">Uncharacterized protein</fullName>
    </submittedName>
</protein>
<keyword evidence="2" id="KW-1185">Reference proteome</keyword>
<proteinExistence type="predicted"/>
<dbReference type="AlphaFoldDB" id="A0A0H2XD21"/>
<dbReference type="HOGENOM" id="CLU_3380963_0_0_4"/>
<name>A0A0H2XD21_BURMA</name>
<dbReference type="EMBL" id="CP000011">
    <property type="protein sequence ID" value="AAY59264.1"/>
    <property type="molecule type" value="Genomic_DNA"/>
</dbReference>
<organism evidence="1 2">
    <name type="scientific">Burkholderia mallei (strain ATCC 23344)</name>
    <dbReference type="NCBI Taxonomy" id="243160"/>
    <lineage>
        <taxon>Bacteria</taxon>
        <taxon>Pseudomonadati</taxon>
        <taxon>Pseudomonadota</taxon>
        <taxon>Betaproteobacteria</taxon>
        <taxon>Burkholderiales</taxon>
        <taxon>Burkholderiaceae</taxon>
        <taxon>Burkholderia</taxon>
        <taxon>pseudomallei group</taxon>
    </lineage>
</organism>